<protein>
    <recommendedName>
        <fullName evidence="4">DUF2868 domain-containing protein</fullName>
    </recommendedName>
</protein>
<keyword evidence="3" id="KW-1185">Reference proteome</keyword>
<evidence type="ECO:0000313" key="3">
    <source>
        <dbReference type="Proteomes" id="UP000214610"/>
    </source>
</evidence>
<name>A0A227KAX5_9BURK</name>
<comment type="caution">
    <text evidence="2">The sequence shown here is derived from an EMBL/GenBank/DDBJ whole genome shotgun (WGS) entry which is preliminary data.</text>
</comment>
<proteinExistence type="predicted"/>
<dbReference type="Pfam" id="PF11067">
    <property type="entry name" value="DUF2868"/>
    <property type="match status" value="1"/>
</dbReference>
<evidence type="ECO:0000313" key="2">
    <source>
        <dbReference type="EMBL" id="OXE44541.1"/>
    </source>
</evidence>
<sequence length="502" mass="56792">MFNSKSKANNTSSKADKNKKLSIDDVKELTWTRILELSALEQKKFTAEDSSTCTSEAALQVGESGSQKDFLLTRATKVLDLLKQKAPELLQPEPSDLRVWTIGLIFVCLAFLLGVITDELATTGNKINLLSPPLLGLFLWNILIYIWLMVSFIVRCVRKEKTFGAGPLRELLSSSFTKIQTTASKKSPTLTQFFKIWIPAEAPYLRRIVACILHLSAMCFGLGLIFSIGIRGWGTAYTAGWESTWLAEKPNAVLAFLNLVYNILPSNDNLFQTLNTEVVKNMRFDVTPAGVPATYWMIRLITATAIIVIIPRLFLFLYNKVRANFIKNNFPINLQTPYYQNIIRQWHGQSMTIRVLPFGKDLTTEEKNNIEDLSLAINQSGNKFIFEPTAHEDTPLPTIENGKAEELWIVFSMAATPEKEVHIQFAKDIRDLCNKNEASCKVLINSDVFIERFSGTPKRIEERKKNWSTFLDSTAVPYAFANLDSLNVKEISEEFDKTSNHH</sequence>
<dbReference type="RefSeq" id="WP_066592372.1">
    <property type="nucleotide sequence ID" value="NZ_CAJTBZ010000025.1"/>
</dbReference>
<keyword evidence="1" id="KW-1133">Transmembrane helix</keyword>
<feature type="transmembrane region" description="Helical" evidence="1">
    <location>
        <begin position="137"/>
        <end position="157"/>
    </location>
</feature>
<evidence type="ECO:0008006" key="4">
    <source>
        <dbReference type="Google" id="ProtNLM"/>
    </source>
</evidence>
<dbReference type="AlphaFoldDB" id="A0A227KAX5"/>
<dbReference type="InterPro" id="IPR021296">
    <property type="entry name" value="DUF2868"/>
</dbReference>
<dbReference type="GeneID" id="78361254"/>
<organism evidence="2 3">
    <name type="scientific">Turicimonas muris</name>
    <dbReference type="NCBI Taxonomy" id="1796652"/>
    <lineage>
        <taxon>Bacteria</taxon>
        <taxon>Pseudomonadati</taxon>
        <taxon>Pseudomonadota</taxon>
        <taxon>Betaproteobacteria</taxon>
        <taxon>Burkholderiales</taxon>
        <taxon>Sutterellaceae</taxon>
        <taxon>Turicimonas</taxon>
    </lineage>
</organism>
<dbReference type="Proteomes" id="UP000214610">
    <property type="component" value="Unassembled WGS sequence"/>
</dbReference>
<dbReference type="EMBL" id="NHMP01000010">
    <property type="protein sequence ID" value="OXE44541.1"/>
    <property type="molecule type" value="Genomic_DNA"/>
</dbReference>
<feature type="transmembrane region" description="Helical" evidence="1">
    <location>
        <begin position="208"/>
        <end position="230"/>
    </location>
</feature>
<gene>
    <name evidence="2" type="ORF">ADH67_11705</name>
</gene>
<keyword evidence="1" id="KW-0472">Membrane</keyword>
<feature type="transmembrane region" description="Helical" evidence="1">
    <location>
        <begin position="99"/>
        <end position="117"/>
    </location>
</feature>
<keyword evidence="1" id="KW-0812">Transmembrane</keyword>
<accession>A0A227KAX5</accession>
<feature type="transmembrane region" description="Helical" evidence="1">
    <location>
        <begin position="296"/>
        <end position="318"/>
    </location>
</feature>
<evidence type="ECO:0000256" key="1">
    <source>
        <dbReference type="SAM" id="Phobius"/>
    </source>
</evidence>
<reference evidence="3" key="1">
    <citation type="submission" date="2017-05" db="EMBL/GenBank/DDBJ databases">
        <title>Improved OligoMM genomes.</title>
        <authorList>
            <person name="Garzetti D."/>
        </authorList>
    </citation>
    <scope>NUCLEOTIDE SEQUENCE [LARGE SCALE GENOMIC DNA]</scope>
    <source>
        <strain evidence="3">YL45</strain>
    </source>
</reference>